<dbReference type="RefSeq" id="WP_143006216.1">
    <property type="nucleotide sequence ID" value="NZ_FNCE01000006.1"/>
</dbReference>
<dbReference type="InterPro" id="IPR027417">
    <property type="entry name" value="P-loop_NTPase"/>
</dbReference>
<dbReference type="EMBL" id="FNCE01000006">
    <property type="protein sequence ID" value="SDG14541.1"/>
    <property type="molecule type" value="Genomic_DNA"/>
</dbReference>
<dbReference type="STRING" id="1082479.SAMN05216241_1065"/>
<sequence>MSKTLVFTITTGRSGTVFLTELLARNVSNARVYHEHQQWWSHGVDTPDHSDMMHFNNAGVTRKIRTFWARKFERVLAEPGEVYVEPSHYLAKAGLVENLDLLPSDVGVKIVFLKRDIRKTGLSLFNLREFENPASAWVWLPPASQNCIIPSKKFRQFGRAGTILWYVSEMRARGGYYREYIANNHSCDFVDINLEDFRDEDGAQRFLERLGVPTKPEGITLPPPRNGRDSVSTTEQERQYYEEVYRRISGDPETVGKQFFEAGRTLTTGPVPAPKVDSLVIPDSMAATQRPSASRDEDKSGQVSAPATQSGAVRSPDDVRPIVVLGSWSSGTTAVTGYLARLGAYSCPPHVQTKDPRTPNSHEPTGLRDAVLSRVDQFSLKAKEGDTSGFREWLHEWLQEQKRYAAEAGCSHLIMKHPVSAFFIADLQAVCEPTFLVVTRPFEAIERSRQRRGWHPVYGQAGAKVIYQTIFGKVVNQDINALSVSFDRFRADPTLGGRLHTWVGMDPSAHTVDAALAWVRGEP</sequence>
<organism evidence="2 3">
    <name type="scientific">Limimonas halophila</name>
    <dbReference type="NCBI Taxonomy" id="1082479"/>
    <lineage>
        <taxon>Bacteria</taxon>
        <taxon>Pseudomonadati</taxon>
        <taxon>Pseudomonadota</taxon>
        <taxon>Alphaproteobacteria</taxon>
        <taxon>Rhodospirillales</taxon>
        <taxon>Rhodovibrionaceae</taxon>
        <taxon>Limimonas</taxon>
    </lineage>
</organism>
<feature type="region of interest" description="Disordered" evidence="1">
    <location>
        <begin position="265"/>
        <end position="315"/>
    </location>
</feature>
<dbReference type="Proteomes" id="UP000199415">
    <property type="component" value="Unassembled WGS sequence"/>
</dbReference>
<keyword evidence="3" id="KW-1185">Reference proteome</keyword>
<evidence type="ECO:0000313" key="2">
    <source>
        <dbReference type="EMBL" id="SDG14541.1"/>
    </source>
</evidence>
<dbReference type="OrthoDB" id="288532at2"/>
<protein>
    <recommendedName>
        <fullName evidence="4">Sulfotransferase family protein</fullName>
    </recommendedName>
</protein>
<gene>
    <name evidence="2" type="ORF">SAMN05216241_1065</name>
</gene>
<reference evidence="2 3" key="1">
    <citation type="submission" date="2016-10" db="EMBL/GenBank/DDBJ databases">
        <authorList>
            <person name="de Groot N.N."/>
        </authorList>
    </citation>
    <scope>NUCLEOTIDE SEQUENCE [LARGE SCALE GENOMIC DNA]</scope>
    <source>
        <strain evidence="2 3">DSM 25584</strain>
    </source>
</reference>
<dbReference type="AlphaFoldDB" id="A0A1G7RUW8"/>
<accession>A0A1G7RUW8</accession>
<name>A0A1G7RUW8_9PROT</name>
<feature type="compositionally biased region" description="Polar residues" evidence="1">
    <location>
        <begin position="301"/>
        <end position="312"/>
    </location>
</feature>
<dbReference type="SUPFAM" id="SSF52540">
    <property type="entry name" value="P-loop containing nucleoside triphosphate hydrolases"/>
    <property type="match status" value="2"/>
</dbReference>
<evidence type="ECO:0008006" key="4">
    <source>
        <dbReference type="Google" id="ProtNLM"/>
    </source>
</evidence>
<proteinExistence type="predicted"/>
<evidence type="ECO:0000256" key="1">
    <source>
        <dbReference type="SAM" id="MobiDB-lite"/>
    </source>
</evidence>
<feature type="region of interest" description="Disordered" evidence="1">
    <location>
        <begin position="213"/>
        <end position="236"/>
    </location>
</feature>
<dbReference type="Gene3D" id="3.40.50.300">
    <property type="entry name" value="P-loop containing nucleotide triphosphate hydrolases"/>
    <property type="match status" value="2"/>
</dbReference>
<evidence type="ECO:0000313" key="3">
    <source>
        <dbReference type="Proteomes" id="UP000199415"/>
    </source>
</evidence>